<dbReference type="GO" id="GO:0005886">
    <property type="term" value="C:plasma membrane"/>
    <property type="evidence" value="ECO:0007669"/>
    <property type="project" value="UniProtKB-SubCell"/>
</dbReference>
<feature type="transmembrane region" description="Helical" evidence="7">
    <location>
        <begin position="142"/>
        <end position="160"/>
    </location>
</feature>
<keyword evidence="6 7" id="KW-0472">Membrane</keyword>
<dbReference type="SUPFAM" id="SSF90123">
    <property type="entry name" value="ABC transporter transmembrane region"/>
    <property type="match status" value="1"/>
</dbReference>
<keyword evidence="2 7" id="KW-0812">Transmembrane</keyword>
<proteinExistence type="predicted"/>
<dbReference type="Proteomes" id="UP000516361">
    <property type="component" value="Chromosome"/>
</dbReference>
<dbReference type="InterPro" id="IPR011527">
    <property type="entry name" value="ABC1_TM_dom"/>
</dbReference>
<dbReference type="InterPro" id="IPR036640">
    <property type="entry name" value="ABC1_TM_sf"/>
</dbReference>
<keyword evidence="11" id="KW-1185">Reference proteome</keyword>
<dbReference type="PANTHER" id="PTHR24221:SF654">
    <property type="entry name" value="ATP-BINDING CASSETTE SUB-FAMILY B MEMBER 6"/>
    <property type="match status" value="1"/>
</dbReference>
<dbReference type="InParanoid" id="A0A7G1GAJ1"/>
<accession>A0A7G1GAJ1</accession>
<gene>
    <name evidence="10" type="ORF">OSSY52_13130</name>
</gene>
<dbReference type="AlphaFoldDB" id="A0A7G1GAJ1"/>
<feature type="transmembrane region" description="Helical" evidence="7">
    <location>
        <begin position="166"/>
        <end position="185"/>
    </location>
</feature>
<dbReference type="InterPro" id="IPR003439">
    <property type="entry name" value="ABC_transporter-like_ATP-bd"/>
</dbReference>
<feature type="transmembrane region" description="Helical" evidence="7">
    <location>
        <begin position="256"/>
        <end position="278"/>
    </location>
</feature>
<dbReference type="Gene3D" id="3.40.50.300">
    <property type="entry name" value="P-loop containing nucleotide triphosphate hydrolases"/>
    <property type="match status" value="1"/>
</dbReference>
<dbReference type="RefSeq" id="WP_190613553.1">
    <property type="nucleotide sequence ID" value="NZ_AP018712.1"/>
</dbReference>
<dbReference type="SMART" id="SM00382">
    <property type="entry name" value="AAA"/>
    <property type="match status" value="1"/>
</dbReference>
<dbReference type="Gene3D" id="1.20.1560.10">
    <property type="entry name" value="ABC transporter type 1, transmembrane domain"/>
    <property type="match status" value="1"/>
</dbReference>
<feature type="transmembrane region" description="Helical" evidence="7">
    <location>
        <begin position="20"/>
        <end position="47"/>
    </location>
</feature>
<feature type="transmembrane region" description="Helical" evidence="7">
    <location>
        <begin position="284"/>
        <end position="307"/>
    </location>
</feature>
<evidence type="ECO:0000256" key="5">
    <source>
        <dbReference type="ARBA" id="ARBA00022989"/>
    </source>
</evidence>
<organism evidence="10 11">
    <name type="scientific">Tepiditoga spiralis</name>
    <dbReference type="NCBI Taxonomy" id="2108365"/>
    <lineage>
        <taxon>Bacteria</taxon>
        <taxon>Thermotogati</taxon>
        <taxon>Thermotogota</taxon>
        <taxon>Thermotogae</taxon>
        <taxon>Petrotogales</taxon>
        <taxon>Petrotogaceae</taxon>
        <taxon>Tepiditoga</taxon>
    </lineage>
</organism>
<keyword evidence="3" id="KW-0547">Nucleotide-binding</keyword>
<keyword evidence="4 10" id="KW-0067">ATP-binding</keyword>
<dbReference type="InterPro" id="IPR039421">
    <property type="entry name" value="Type_1_exporter"/>
</dbReference>
<dbReference type="GO" id="GO:0016887">
    <property type="term" value="F:ATP hydrolysis activity"/>
    <property type="evidence" value="ECO:0007669"/>
    <property type="project" value="InterPro"/>
</dbReference>
<evidence type="ECO:0000259" key="8">
    <source>
        <dbReference type="PROSITE" id="PS50893"/>
    </source>
</evidence>
<feature type="domain" description="ABC transporter" evidence="8">
    <location>
        <begin position="346"/>
        <end position="585"/>
    </location>
</feature>
<feature type="transmembrane region" description="Helical" evidence="7">
    <location>
        <begin position="63"/>
        <end position="84"/>
    </location>
</feature>
<evidence type="ECO:0000256" key="3">
    <source>
        <dbReference type="ARBA" id="ARBA00022741"/>
    </source>
</evidence>
<reference evidence="10 11" key="1">
    <citation type="submission" date="2018-06" db="EMBL/GenBank/DDBJ databases">
        <title>Genome sequencing of Oceanotoga sp. sy52.</title>
        <authorList>
            <person name="Mori K."/>
        </authorList>
    </citation>
    <scope>NUCLEOTIDE SEQUENCE [LARGE SCALE GENOMIC DNA]</scope>
    <source>
        <strain evidence="11">sy52</strain>
    </source>
</reference>
<protein>
    <submittedName>
        <fullName evidence="10">ABC transporter ATP-binding protein</fullName>
    </submittedName>
</protein>
<dbReference type="InterPro" id="IPR003593">
    <property type="entry name" value="AAA+_ATPase"/>
</dbReference>
<dbReference type="GO" id="GO:0034040">
    <property type="term" value="F:ATPase-coupled lipid transmembrane transporter activity"/>
    <property type="evidence" value="ECO:0007669"/>
    <property type="project" value="TreeGrafter"/>
</dbReference>
<evidence type="ECO:0000259" key="9">
    <source>
        <dbReference type="PROSITE" id="PS50929"/>
    </source>
</evidence>
<dbReference type="KEGG" id="ocy:OSSY52_13130"/>
<name>A0A7G1GAJ1_9BACT</name>
<dbReference type="InterPro" id="IPR027417">
    <property type="entry name" value="P-loop_NTPase"/>
</dbReference>
<dbReference type="SUPFAM" id="SSF52540">
    <property type="entry name" value="P-loop containing nucleoside triphosphate hydrolases"/>
    <property type="match status" value="1"/>
</dbReference>
<evidence type="ECO:0000256" key="2">
    <source>
        <dbReference type="ARBA" id="ARBA00022692"/>
    </source>
</evidence>
<comment type="subcellular location">
    <subcellularLocation>
        <location evidence="1">Cell membrane</location>
        <topology evidence="1">Multi-pass membrane protein</topology>
    </subcellularLocation>
</comment>
<evidence type="ECO:0000256" key="4">
    <source>
        <dbReference type="ARBA" id="ARBA00022840"/>
    </source>
</evidence>
<sequence>MNKIKLIIKYILYSLKNAPLIFSVYSIIEVINYMTPAIKILVVAYFIDAAQVIIKTKTINSNFIYISILFFVLFFINYLINLISKELYVRLSKRVDFKFEGDIIKKSSKLKYEVLENHENYELIERIYENSENAITSALEEISSFFKIIVEIFSISIIILESSILISSIVFILLIFMAVVAYYSGEKEYDSYTKSMKFFRRAKVYDTMLNSEEMVDERVLFNYGNEIANEFENLYEKGRKIDIKITLKNIAKIKGLSFLMSLLAFGISASLLYILTFGKITSGMFISITGAVFNLIHPMSWTFSNIVKDIIKRINYMKDFENFMKFPEVRRKNSIKKINKKDVEKIEFKNVSFKYPNSNKWILKNLNFVLEKGKTYAFVGENGAGKTTIIKLMLGLYEDYEGEILINGKNQKNLSLEEWYEYFSVVYQDYVRYSISFEENIKMKDIKKCDDKLFDEVIKISEVKEVIEKLPEKEKTVLGYIESKGNNLSEGQWQKVAIARALYRNAPIQIFDEPTAALDPISERSIFEKFFSVPFKSMKILITHRLGGVKYTDIVLVFSNGEVIERGTHNELLDKRGVYYKMYEKQRRWYGE</sequence>
<evidence type="ECO:0000256" key="1">
    <source>
        <dbReference type="ARBA" id="ARBA00004651"/>
    </source>
</evidence>
<evidence type="ECO:0000256" key="6">
    <source>
        <dbReference type="ARBA" id="ARBA00023136"/>
    </source>
</evidence>
<dbReference type="GO" id="GO:0005524">
    <property type="term" value="F:ATP binding"/>
    <property type="evidence" value="ECO:0007669"/>
    <property type="project" value="UniProtKB-KW"/>
</dbReference>
<dbReference type="EMBL" id="AP018712">
    <property type="protein sequence ID" value="BBE31172.1"/>
    <property type="molecule type" value="Genomic_DNA"/>
</dbReference>
<keyword evidence="5 7" id="KW-1133">Transmembrane helix</keyword>
<dbReference type="PROSITE" id="PS50929">
    <property type="entry name" value="ABC_TM1F"/>
    <property type="match status" value="1"/>
</dbReference>
<evidence type="ECO:0000256" key="7">
    <source>
        <dbReference type="SAM" id="Phobius"/>
    </source>
</evidence>
<dbReference type="GO" id="GO:0140359">
    <property type="term" value="F:ABC-type transporter activity"/>
    <property type="evidence" value="ECO:0007669"/>
    <property type="project" value="InterPro"/>
</dbReference>
<dbReference type="PANTHER" id="PTHR24221">
    <property type="entry name" value="ATP-BINDING CASSETTE SUB-FAMILY B"/>
    <property type="match status" value="1"/>
</dbReference>
<dbReference type="PROSITE" id="PS50893">
    <property type="entry name" value="ABC_TRANSPORTER_2"/>
    <property type="match status" value="1"/>
</dbReference>
<evidence type="ECO:0000313" key="11">
    <source>
        <dbReference type="Proteomes" id="UP000516361"/>
    </source>
</evidence>
<dbReference type="Pfam" id="PF00005">
    <property type="entry name" value="ABC_tran"/>
    <property type="match status" value="1"/>
</dbReference>
<evidence type="ECO:0000313" key="10">
    <source>
        <dbReference type="EMBL" id="BBE31172.1"/>
    </source>
</evidence>
<feature type="domain" description="ABC transmembrane type-1" evidence="9">
    <location>
        <begin position="41"/>
        <end position="306"/>
    </location>
</feature>